<name>A0ABM6E5Q5_9BURK</name>
<proteinExistence type="predicted"/>
<evidence type="ECO:0000313" key="1">
    <source>
        <dbReference type="EMBL" id="AOV02743.1"/>
    </source>
</evidence>
<dbReference type="Proteomes" id="UP000095607">
    <property type="component" value="Chromosome"/>
</dbReference>
<accession>A0ABM6E5Q5</accession>
<dbReference type="RefSeq" id="WP_046241887.1">
    <property type="nucleotide sequence ID" value="NZ_CBCSDN010000054.1"/>
</dbReference>
<dbReference type="PROSITE" id="PS51257">
    <property type="entry name" value="PROKAR_LIPOPROTEIN"/>
    <property type="match status" value="1"/>
</dbReference>
<reference evidence="1 2" key="1">
    <citation type="submission" date="2016-09" db="EMBL/GenBank/DDBJ databases">
        <title>Complete genome sequence of Deltia acidovorans CM13 isolated from murine proximal colonic tissue.</title>
        <authorList>
            <person name="Saffarian A."/>
        </authorList>
    </citation>
    <scope>NUCLEOTIDE SEQUENCE [LARGE SCALE GENOMIC DNA]</scope>
    <source>
        <strain evidence="1 2">CM13</strain>
    </source>
</reference>
<evidence type="ECO:0008006" key="3">
    <source>
        <dbReference type="Google" id="ProtNLM"/>
    </source>
</evidence>
<organism evidence="1 2">
    <name type="scientific">Delftia tsuruhatensis</name>
    <dbReference type="NCBI Taxonomy" id="180282"/>
    <lineage>
        <taxon>Bacteria</taxon>
        <taxon>Pseudomonadati</taxon>
        <taxon>Pseudomonadota</taxon>
        <taxon>Betaproteobacteria</taxon>
        <taxon>Burkholderiales</taxon>
        <taxon>Comamonadaceae</taxon>
        <taxon>Delftia</taxon>
    </lineage>
</organism>
<dbReference type="EMBL" id="CP017420">
    <property type="protein sequence ID" value="AOV02743.1"/>
    <property type="molecule type" value="Genomic_DNA"/>
</dbReference>
<sequence length="95" mass="10395">MMRAAILLLGALALAGCSSVPRVEIQEVKVPVPVECREPIPNRPAMPTEALADDVDPFELLRAALAEIDRREGYEVRLLAALMACTRPLSRTMQP</sequence>
<keyword evidence="2" id="KW-1185">Reference proteome</keyword>
<protein>
    <recommendedName>
        <fullName evidence="3">Lipoprotein</fullName>
    </recommendedName>
</protein>
<evidence type="ECO:0000313" key="2">
    <source>
        <dbReference type="Proteomes" id="UP000095607"/>
    </source>
</evidence>
<gene>
    <name evidence="1" type="ORF">BI380_16060</name>
</gene>